<dbReference type="SUPFAM" id="SSF55785">
    <property type="entry name" value="PYP-like sensor domain (PAS domain)"/>
    <property type="match status" value="5"/>
</dbReference>
<dbReference type="Gene3D" id="3.40.50.2300">
    <property type="match status" value="2"/>
</dbReference>
<dbReference type="InterPro" id="IPR003594">
    <property type="entry name" value="HATPase_dom"/>
</dbReference>
<dbReference type="InterPro" id="IPR000014">
    <property type="entry name" value="PAS"/>
</dbReference>
<dbReference type="Gene3D" id="1.10.287.130">
    <property type="match status" value="1"/>
</dbReference>
<dbReference type="PANTHER" id="PTHR45339:SF5">
    <property type="entry name" value="HISTIDINE KINASE"/>
    <property type="match status" value="1"/>
</dbReference>
<dbReference type="SUPFAM" id="SSF52172">
    <property type="entry name" value="CheY-like"/>
    <property type="match status" value="2"/>
</dbReference>
<keyword evidence="10" id="KW-1185">Reference proteome</keyword>
<dbReference type="SMART" id="SM00387">
    <property type="entry name" value="HATPase_c"/>
    <property type="match status" value="1"/>
</dbReference>
<dbReference type="SMART" id="SM00086">
    <property type="entry name" value="PAC"/>
    <property type="match status" value="4"/>
</dbReference>
<reference evidence="9 10" key="1">
    <citation type="journal article" date="2019" name="Int. J. Syst. Evol. Microbiol.">
        <title>The Global Catalogue of Microorganisms (GCM) 10K type strain sequencing project: providing services to taxonomists for standard genome sequencing and annotation.</title>
        <authorList>
            <consortium name="The Broad Institute Genomics Platform"/>
            <consortium name="The Broad Institute Genome Sequencing Center for Infectious Disease"/>
            <person name="Wu L."/>
            <person name="Ma J."/>
        </authorList>
    </citation>
    <scope>NUCLEOTIDE SEQUENCE [LARGE SCALE GENOMIC DNA]</scope>
    <source>
        <strain evidence="9 10">JCM 15896</strain>
    </source>
</reference>
<name>A0ABN1LJK4_9ALTE</name>
<sequence length="1178" mass="132270">MNDHHSHNELDANSLTWLELSSIAMLICNRDNQVIWCNSAACSLFGKVENQLLNQPLESLSGSTAWQDHIRAHSHDHFSQQKGPVELLNAKRQSIYLTINADKAHGAQHTLLSLVPACHGDQNQDKASELKEQSEITATFGVGIWQYNIDDDRLDWDQQMYRLFEITSEHCIKSPDDWFNLIHADDQEMAINEFQQSLRRESVYEATLRLKSPQQSEKVIQLYGRTVGKSRKKRKLMGISYDATEQFKTQKQLLDSNAKNAFLAKVVEETDNAIIIFTPGMRINWVNHAFTRISGYTESEAIGRSPAELLGGPLTDKKTSQALIKSLKEQRPFTCELINYNKNGEPYWIRLNSQPMYEDGLLSGFMAIETDITKQKEYEQQLIKINHLQQAILNSTKQIIVSTDLDGHIVSYNKVAEELLQYPRQEVVGSATPELFFLHNAMLKHAQQIEERAKTNVKTGFESLTWVAKQGLAEEYETVFQSLDGTTFPVQLTVNAVINEHSDIDGYLFVGRDITELKRIEAEKKRSASLLEATGKIAKLGGWELDVESNTLFWTQEVYRIHELPIGSEVDSSDALNFYAPEARPLLSEAIQQAIKYDTPFDLQMPFITAKNNRIWVRSTGHVERNDNGKAILRGAFQDITKLKLAEEQAKEASQAKSDFLANMSHEIRTPINGIIGMNDLLLSTPLNKQQLRFAELAKVSGNALLALINDILDFSKIEAGKLSIDNIEFDLHDMLEHFVETFSLRAQEKELELIFSMTPAVPRWVKADPGRIRQVLTNLTNNAIKFTQQGEVKIKVNFVHGDTADKLVFCIIDTGIGIPHEKQQRLFEKFDQLDTSTTRKYGGTGLGLSISKQLVTLMGGEIGVNSEWQVGSEFWFDVVCETVDKGAQGSYLQANLALLATTRVLLVEDNASSREVMRTILESKGVEVIEAKSSPEALKALRHHHQQNSLIDIAIIDANLPGINGEELAKAIKSDDRFDTLKLIIMTTNNHKGDANRYKQVGFSAFFNKPVKADDMLSAIKLIETQKHDGAHAATLPQLITRHNLPHSSTNMPRVLLVEDNPINQAVAYEMLKNLGVQIEVASNGVEAIAALNKAPRPFHLILMDCQMPVMDGYEASRKIRAAQNVKFDPAIPIVALTANAMKGDAEKCYAAGMDGYLTKPIVAEELQKGLTKWLRK</sequence>
<dbReference type="InterPro" id="IPR000700">
    <property type="entry name" value="PAS-assoc_C"/>
</dbReference>
<dbReference type="Pfam" id="PF00072">
    <property type="entry name" value="Response_reg"/>
    <property type="match status" value="2"/>
</dbReference>
<dbReference type="PANTHER" id="PTHR45339">
    <property type="entry name" value="HYBRID SIGNAL TRANSDUCTION HISTIDINE KINASE J"/>
    <property type="match status" value="1"/>
</dbReference>
<evidence type="ECO:0000256" key="2">
    <source>
        <dbReference type="ARBA" id="ARBA00012438"/>
    </source>
</evidence>
<dbReference type="SUPFAM" id="SSF47384">
    <property type="entry name" value="Homodimeric domain of signal transducing histidine kinase"/>
    <property type="match status" value="1"/>
</dbReference>
<evidence type="ECO:0000313" key="9">
    <source>
        <dbReference type="EMBL" id="GAA0856889.1"/>
    </source>
</evidence>
<dbReference type="SMART" id="SM00448">
    <property type="entry name" value="REC"/>
    <property type="match status" value="2"/>
</dbReference>
<evidence type="ECO:0000313" key="10">
    <source>
        <dbReference type="Proteomes" id="UP001500359"/>
    </source>
</evidence>
<evidence type="ECO:0000256" key="3">
    <source>
        <dbReference type="ARBA" id="ARBA00022553"/>
    </source>
</evidence>
<dbReference type="InterPro" id="IPR036890">
    <property type="entry name" value="HATPase_C_sf"/>
</dbReference>
<dbReference type="CDD" id="cd00130">
    <property type="entry name" value="PAS"/>
    <property type="match status" value="3"/>
</dbReference>
<feature type="domain" description="Response regulatory" evidence="6">
    <location>
        <begin position="904"/>
        <end position="1025"/>
    </location>
</feature>
<feature type="modified residue" description="4-aspartylphosphate" evidence="4">
    <location>
        <position position="958"/>
    </location>
</feature>
<feature type="modified residue" description="4-aspartylphosphate" evidence="4">
    <location>
        <position position="1106"/>
    </location>
</feature>
<dbReference type="PROSITE" id="PS50112">
    <property type="entry name" value="PAS"/>
    <property type="match status" value="2"/>
</dbReference>
<comment type="catalytic activity">
    <reaction evidence="1">
        <text>ATP + protein L-histidine = ADP + protein N-phospho-L-histidine.</text>
        <dbReference type="EC" id="2.7.13.3"/>
    </reaction>
</comment>
<dbReference type="InterPro" id="IPR035965">
    <property type="entry name" value="PAS-like_dom_sf"/>
</dbReference>
<dbReference type="SMART" id="SM00388">
    <property type="entry name" value="HisKA"/>
    <property type="match status" value="1"/>
</dbReference>
<evidence type="ECO:0000256" key="1">
    <source>
        <dbReference type="ARBA" id="ARBA00000085"/>
    </source>
</evidence>
<feature type="domain" description="Histidine kinase" evidence="5">
    <location>
        <begin position="663"/>
        <end position="883"/>
    </location>
</feature>
<dbReference type="CDD" id="cd00082">
    <property type="entry name" value="HisKA"/>
    <property type="match status" value="1"/>
</dbReference>
<dbReference type="Proteomes" id="UP001500359">
    <property type="component" value="Unassembled WGS sequence"/>
</dbReference>
<feature type="domain" description="PAC" evidence="8">
    <location>
        <begin position="474"/>
        <end position="526"/>
    </location>
</feature>
<dbReference type="Pfam" id="PF08447">
    <property type="entry name" value="PAS_3"/>
    <property type="match status" value="2"/>
</dbReference>
<dbReference type="SUPFAM" id="SSF55874">
    <property type="entry name" value="ATPase domain of HSP90 chaperone/DNA topoisomerase II/histidine kinase"/>
    <property type="match status" value="1"/>
</dbReference>
<dbReference type="PROSITE" id="PS50109">
    <property type="entry name" value="HIS_KIN"/>
    <property type="match status" value="1"/>
</dbReference>
<dbReference type="Pfam" id="PF00512">
    <property type="entry name" value="HisKA"/>
    <property type="match status" value="1"/>
</dbReference>
<dbReference type="InterPro" id="IPR011006">
    <property type="entry name" value="CheY-like_superfamily"/>
</dbReference>
<feature type="domain" description="PAC" evidence="8">
    <location>
        <begin position="601"/>
        <end position="652"/>
    </location>
</feature>
<dbReference type="EMBL" id="BAAAFD010000005">
    <property type="protein sequence ID" value="GAA0856889.1"/>
    <property type="molecule type" value="Genomic_DNA"/>
</dbReference>
<dbReference type="PROSITE" id="PS50113">
    <property type="entry name" value="PAC"/>
    <property type="match status" value="3"/>
</dbReference>
<feature type="domain" description="PAS" evidence="7">
    <location>
        <begin position="392"/>
        <end position="429"/>
    </location>
</feature>
<dbReference type="Pfam" id="PF02518">
    <property type="entry name" value="HATPase_c"/>
    <property type="match status" value="1"/>
</dbReference>
<dbReference type="CDD" id="cd00156">
    <property type="entry name" value="REC"/>
    <property type="match status" value="1"/>
</dbReference>
<dbReference type="CDD" id="cd17546">
    <property type="entry name" value="REC_hyHK_CKI1_RcsC-like"/>
    <property type="match status" value="1"/>
</dbReference>
<evidence type="ECO:0000259" key="5">
    <source>
        <dbReference type="PROSITE" id="PS50109"/>
    </source>
</evidence>
<dbReference type="InterPro" id="IPR003661">
    <property type="entry name" value="HisK_dim/P_dom"/>
</dbReference>
<dbReference type="RefSeq" id="WP_343859547.1">
    <property type="nucleotide sequence ID" value="NZ_BAAAFD010000005.1"/>
</dbReference>
<dbReference type="InterPro" id="IPR004358">
    <property type="entry name" value="Sig_transdc_His_kin-like_C"/>
</dbReference>
<organism evidence="9 10">
    <name type="scientific">Aliiglaciecola litoralis</name>
    <dbReference type="NCBI Taxonomy" id="582857"/>
    <lineage>
        <taxon>Bacteria</taxon>
        <taxon>Pseudomonadati</taxon>
        <taxon>Pseudomonadota</taxon>
        <taxon>Gammaproteobacteria</taxon>
        <taxon>Alteromonadales</taxon>
        <taxon>Alteromonadaceae</taxon>
        <taxon>Aliiglaciecola</taxon>
    </lineage>
</organism>
<dbReference type="Gene3D" id="3.30.565.10">
    <property type="entry name" value="Histidine kinase-like ATPase, C-terminal domain"/>
    <property type="match status" value="1"/>
</dbReference>
<evidence type="ECO:0000259" key="7">
    <source>
        <dbReference type="PROSITE" id="PS50112"/>
    </source>
</evidence>
<feature type="domain" description="PAC" evidence="8">
    <location>
        <begin position="331"/>
        <end position="384"/>
    </location>
</feature>
<evidence type="ECO:0000259" key="8">
    <source>
        <dbReference type="PROSITE" id="PS50113"/>
    </source>
</evidence>
<dbReference type="PROSITE" id="PS50110">
    <property type="entry name" value="RESPONSE_REGULATORY"/>
    <property type="match status" value="2"/>
</dbReference>
<dbReference type="CDD" id="cd16922">
    <property type="entry name" value="HATPase_EvgS-ArcB-TorS-like"/>
    <property type="match status" value="1"/>
</dbReference>
<evidence type="ECO:0000259" key="6">
    <source>
        <dbReference type="PROSITE" id="PS50110"/>
    </source>
</evidence>
<accession>A0ABN1LJK4</accession>
<dbReference type="InterPro" id="IPR005467">
    <property type="entry name" value="His_kinase_dom"/>
</dbReference>
<dbReference type="PRINTS" id="PR00344">
    <property type="entry name" value="BCTRLSENSOR"/>
</dbReference>
<comment type="caution">
    <text evidence="9">The sequence shown here is derived from an EMBL/GenBank/DDBJ whole genome shotgun (WGS) entry which is preliminary data.</text>
</comment>
<gene>
    <name evidence="9" type="ORF">GCM10009114_20510</name>
</gene>
<dbReference type="SMART" id="SM00091">
    <property type="entry name" value="PAS"/>
    <property type="match status" value="4"/>
</dbReference>
<dbReference type="InterPro" id="IPR036097">
    <property type="entry name" value="HisK_dim/P_sf"/>
</dbReference>
<dbReference type="EC" id="2.7.13.3" evidence="2"/>
<dbReference type="InterPro" id="IPR001610">
    <property type="entry name" value="PAC"/>
</dbReference>
<proteinExistence type="predicted"/>
<dbReference type="NCBIfam" id="TIGR00229">
    <property type="entry name" value="sensory_box"/>
    <property type="match status" value="2"/>
</dbReference>
<feature type="domain" description="Response regulatory" evidence="6">
    <location>
        <begin position="1055"/>
        <end position="1176"/>
    </location>
</feature>
<feature type="domain" description="PAS" evidence="7">
    <location>
        <begin position="259"/>
        <end position="330"/>
    </location>
</feature>
<dbReference type="InterPro" id="IPR001789">
    <property type="entry name" value="Sig_transdc_resp-reg_receiver"/>
</dbReference>
<dbReference type="InterPro" id="IPR013655">
    <property type="entry name" value="PAS_fold_3"/>
</dbReference>
<dbReference type="Gene3D" id="3.30.450.20">
    <property type="entry name" value="PAS domain"/>
    <property type="match status" value="5"/>
</dbReference>
<dbReference type="Pfam" id="PF13426">
    <property type="entry name" value="PAS_9"/>
    <property type="match status" value="3"/>
</dbReference>
<evidence type="ECO:0000256" key="4">
    <source>
        <dbReference type="PROSITE-ProRule" id="PRU00169"/>
    </source>
</evidence>
<keyword evidence="3 4" id="KW-0597">Phosphoprotein</keyword>
<protein>
    <recommendedName>
        <fullName evidence="2">histidine kinase</fullName>
        <ecNumber evidence="2">2.7.13.3</ecNumber>
    </recommendedName>
</protein>